<reference evidence="1 2" key="1">
    <citation type="submission" date="2015-12" db="EMBL/GenBank/DDBJ databases">
        <title>Draft genome of Thermovenabulum gondwanense isolated from a red thermophilic microbial mat colonisisng an outflow channel of a bore well.</title>
        <authorList>
            <person name="Patel B.K."/>
        </authorList>
    </citation>
    <scope>NUCLEOTIDE SEQUENCE [LARGE SCALE GENOMIC DNA]</scope>
    <source>
        <strain evidence="1 2">R270</strain>
    </source>
</reference>
<gene>
    <name evidence="1" type="ORF">ATZ99_15770</name>
</gene>
<dbReference type="RefSeq" id="WP_068748695.1">
    <property type="nucleotide sequence ID" value="NZ_LOHZ01000033.1"/>
</dbReference>
<comment type="caution">
    <text evidence="1">The sequence shown here is derived from an EMBL/GenBank/DDBJ whole genome shotgun (WGS) entry which is preliminary data.</text>
</comment>
<dbReference type="AlphaFoldDB" id="A0A161PU15"/>
<sequence>MDDNLRKIEQFKHILNNALNMHFDKEILLKISRKLDKTILDYYKKGKASERKKDDEVKKS</sequence>
<evidence type="ECO:0000313" key="2">
    <source>
        <dbReference type="Proteomes" id="UP000075737"/>
    </source>
</evidence>
<dbReference type="EMBL" id="LOHZ01000033">
    <property type="protein sequence ID" value="KYO65541.1"/>
    <property type="molecule type" value="Genomic_DNA"/>
</dbReference>
<protein>
    <recommendedName>
        <fullName evidence="3">Spo0E like sporulation regulatory protein</fullName>
    </recommendedName>
</protein>
<accession>A0A161PU15</accession>
<dbReference type="STRING" id="520767.ATZ99_15770"/>
<dbReference type="InterPro" id="IPR018540">
    <property type="entry name" value="Spo0E-like"/>
</dbReference>
<proteinExistence type="predicted"/>
<organism evidence="1 2">
    <name type="scientific">Thermovenabulum gondwanense</name>
    <dbReference type="NCBI Taxonomy" id="520767"/>
    <lineage>
        <taxon>Bacteria</taxon>
        <taxon>Bacillati</taxon>
        <taxon>Bacillota</taxon>
        <taxon>Clostridia</taxon>
        <taxon>Thermosediminibacterales</taxon>
        <taxon>Thermosediminibacteraceae</taxon>
        <taxon>Thermovenabulum</taxon>
    </lineage>
</organism>
<keyword evidence="2" id="KW-1185">Reference proteome</keyword>
<dbReference type="Proteomes" id="UP000075737">
    <property type="component" value="Unassembled WGS sequence"/>
</dbReference>
<name>A0A161PU15_9FIRM</name>
<dbReference type="GO" id="GO:0043937">
    <property type="term" value="P:regulation of sporulation"/>
    <property type="evidence" value="ECO:0007669"/>
    <property type="project" value="InterPro"/>
</dbReference>
<dbReference type="Pfam" id="PF09388">
    <property type="entry name" value="SpoOE-like"/>
    <property type="match status" value="1"/>
</dbReference>
<evidence type="ECO:0008006" key="3">
    <source>
        <dbReference type="Google" id="ProtNLM"/>
    </source>
</evidence>
<evidence type="ECO:0000313" key="1">
    <source>
        <dbReference type="EMBL" id="KYO65541.1"/>
    </source>
</evidence>